<organism evidence="7 8">
    <name type="scientific">Sporomusa ovata</name>
    <dbReference type="NCBI Taxonomy" id="2378"/>
    <lineage>
        <taxon>Bacteria</taxon>
        <taxon>Bacillati</taxon>
        <taxon>Bacillota</taxon>
        <taxon>Negativicutes</taxon>
        <taxon>Selenomonadales</taxon>
        <taxon>Sporomusaceae</taxon>
        <taxon>Sporomusa</taxon>
    </lineage>
</organism>
<comment type="similarity">
    <text evidence="1">Belongs to the ribonucleoside diphosphate reductase class-2 family.</text>
</comment>
<evidence type="ECO:0000256" key="3">
    <source>
        <dbReference type="ARBA" id="ARBA00022634"/>
    </source>
</evidence>
<dbReference type="GO" id="GO:0071897">
    <property type="term" value="P:DNA biosynthetic process"/>
    <property type="evidence" value="ECO:0007669"/>
    <property type="project" value="UniProtKB-KW"/>
</dbReference>
<evidence type="ECO:0000259" key="6">
    <source>
        <dbReference type="Pfam" id="PF12637"/>
    </source>
</evidence>
<evidence type="ECO:0000313" key="8">
    <source>
        <dbReference type="Proteomes" id="UP000049855"/>
    </source>
</evidence>
<sequence>MTKYIPHGVCCKEIYFDVENGLLKNVKFIGGCPGNLKAISKIIEGMPVKEIIAKFKGNLCRNQTSCADQLAQALENYGNEVRD</sequence>
<dbReference type="AlphaFoldDB" id="A0A0U1KYA5"/>
<reference evidence="8" key="1">
    <citation type="submission" date="2015-03" db="EMBL/GenBank/DDBJ databases">
        <authorList>
            <person name="Nijsse Bart"/>
        </authorList>
    </citation>
    <scope>NUCLEOTIDE SEQUENCE [LARGE SCALE GENOMIC DNA]</scope>
</reference>
<dbReference type="GO" id="GO:0000166">
    <property type="term" value="F:nucleotide binding"/>
    <property type="evidence" value="ECO:0007669"/>
    <property type="project" value="UniProtKB-KW"/>
</dbReference>
<evidence type="ECO:0000256" key="4">
    <source>
        <dbReference type="ARBA" id="ARBA00022741"/>
    </source>
</evidence>
<dbReference type="InterPro" id="IPR023806">
    <property type="entry name" value="CHP03905"/>
</dbReference>
<evidence type="ECO:0000313" key="7">
    <source>
        <dbReference type="EMBL" id="CQR72411.1"/>
    </source>
</evidence>
<dbReference type="EMBL" id="CTRP01000010">
    <property type="protein sequence ID" value="CQR72411.1"/>
    <property type="molecule type" value="Genomic_DNA"/>
</dbReference>
<keyword evidence="3" id="KW-0237">DNA synthesis</keyword>
<name>A0A0U1KYA5_9FIRM</name>
<dbReference type="Pfam" id="PF12637">
    <property type="entry name" value="TSCPD"/>
    <property type="match status" value="1"/>
</dbReference>
<feature type="domain" description="TSCPD" evidence="6">
    <location>
        <begin position="3"/>
        <end position="77"/>
    </location>
</feature>
<evidence type="ECO:0000256" key="1">
    <source>
        <dbReference type="ARBA" id="ARBA00007405"/>
    </source>
</evidence>
<dbReference type="RefSeq" id="WP_021167125.1">
    <property type="nucleotide sequence ID" value="NZ_CTRP01000010.1"/>
</dbReference>
<evidence type="ECO:0000256" key="5">
    <source>
        <dbReference type="ARBA" id="ARBA00047754"/>
    </source>
</evidence>
<accession>A0A0U1KYA5</accession>
<dbReference type="EC" id="1.17.4.1" evidence="2"/>
<dbReference type="NCBIfam" id="TIGR03905">
    <property type="entry name" value="TIGR03905_4_Cys"/>
    <property type="match status" value="1"/>
</dbReference>
<keyword evidence="4" id="KW-0547">Nucleotide-binding</keyword>
<keyword evidence="8" id="KW-1185">Reference proteome</keyword>
<dbReference type="GO" id="GO:0004748">
    <property type="term" value="F:ribonucleoside-diphosphate reductase activity, thioredoxin disulfide as acceptor"/>
    <property type="evidence" value="ECO:0007669"/>
    <property type="project" value="UniProtKB-EC"/>
</dbReference>
<gene>
    <name evidence="7" type="ORF">SpAn4DRAFT_2871</name>
</gene>
<comment type="catalytic activity">
    <reaction evidence="5">
        <text>a 2'-deoxyribonucleoside 5'-diphosphate + [thioredoxin]-disulfide + H2O = a ribonucleoside 5'-diphosphate + [thioredoxin]-dithiol</text>
        <dbReference type="Rhea" id="RHEA:23252"/>
        <dbReference type="Rhea" id="RHEA-COMP:10698"/>
        <dbReference type="Rhea" id="RHEA-COMP:10700"/>
        <dbReference type="ChEBI" id="CHEBI:15377"/>
        <dbReference type="ChEBI" id="CHEBI:29950"/>
        <dbReference type="ChEBI" id="CHEBI:50058"/>
        <dbReference type="ChEBI" id="CHEBI:57930"/>
        <dbReference type="ChEBI" id="CHEBI:73316"/>
        <dbReference type="EC" id="1.17.4.1"/>
    </reaction>
</comment>
<dbReference type="Proteomes" id="UP000049855">
    <property type="component" value="Unassembled WGS sequence"/>
</dbReference>
<proteinExistence type="inferred from homology"/>
<dbReference type="InterPro" id="IPR024434">
    <property type="entry name" value="TSCPD_dom"/>
</dbReference>
<evidence type="ECO:0000256" key="2">
    <source>
        <dbReference type="ARBA" id="ARBA00012274"/>
    </source>
</evidence>
<protein>
    <recommendedName>
        <fullName evidence="2">ribonucleoside-diphosphate reductase</fullName>
        <ecNumber evidence="2">1.17.4.1</ecNumber>
    </recommendedName>
</protein>